<reference evidence="2" key="1">
    <citation type="journal article" date="2019" name="Int. J. Syst. Evol. Microbiol.">
        <title>The Global Catalogue of Microorganisms (GCM) 10K type strain sequencing project: providing services to taxonomists for standard genome sequencing and annotation.</title>
        <authorList>
            <consortium name="The Broad Institute Genomics Platform"/>
            <consortium name="The Broad Institute Genome Sequencing Center for Infectious Disease"/>
            <person name="Wu L."/>
            <person name="Ma J."/>
        </authorList>
    </citation>
    <scope>NUCLEOTIDE SEQUENCE [LARGE SCALE GENOMIC DNA]</scope>
    <source>
        <strain evidence="2">JCM 16924</strain>
    </source>
</reference>
<evidence type="ECO:0000313" key="1">
    <source>
        <dbReference type="EMBL" id="GAA3992003.1"/>
    </source>
</evidence>
<comment type="caution">
    <text evidence="1">The sequence shown here is derived from an EMBL/GenBank/DDBJ whole genome shotgun (WGS) entry which is preliminary data.</text>
</comment>
<dbReference type="Proteomes" id="UP001500456">
    <property type="component" value="Unassembled WGS sequence"/>
</dbReference>
<evidence type="ECO:0000313" key="2">
    <source>
        <dbReference type="Proteomes" id="UP001500456"/>
    </source>
</evidence>
<accession>A0ABP7R395</accession>
<organism evidence="1 2">
    <name type="scientific">Streptomyces plumbiresistens</name>
    <dbReference type="NCBI Taxonomy" id="511811"/>
    <lineage>
        <taxon>Bacteria</taxon>
        <taxon>Bacillati</taxon>
        <taxon>Actinomycetota</taxon>
        <taxon>Actinomycetes</taxon>
        <taxon>Kitasatosporales</taxon>
        <taxon>Streptomycetaceae</taxon>
        <taxon>Streptomyces</taxon>
    </lineage>
</organism>
<proteinExistence type="predicted"/>
<protein>
    <submittedName>
        <fullName evidence="1">Uncharacterized protein</fullName>
    </submittedName>
</protein>
<keyword evidence="2" id="KW-1185">Reference proteome</keyword>
<name>A0ABP7R395_9ACTN</name>
<sequence>MASCERCHLPPCPDPLGPEKYKRVHALTDADLGYGLAAWAQALTLMEGMTSDRTRKAITSLPPRTDG</sequence>
<dbReference type="EMBL" id="BAAAZX010000006">
    <property type="protein sequence ID" value="GAA3992003.1"/>
    <property type="molecule type" value="Genomic_DNA"/>
</dbReference>
<gene>
    <name evidence="1" type="ORF">GCM10022232_28510</name>
</gene>